<dbReference type="Gene3D" id="3.30.70.270">
    <property type="match status" value="1"/>
</dbReference>
<name>A0A7W2FD73_9BURK</name>
<comment type="caution">
    <text evidence="5">The sequence shown here is derived from an EMBL/GenBank/DDBJ whole genome shotgun (WGS) entry which is preliminary data.</text>
</comment>
<dbReference type="SUPFAM" id="SSF55073">
    <property type="entry name" value="Nucleotide cyclase"/>
    <property type="match status" value="1"/>
</dbReference>
<dbReference type="RefSeq" id="WP_182156163.1">
    <property type="nucleotide sequence ID" value="NZ_JACEZU010000011.1"/>
</dbReference>
<dbReference type="GO" id="GO:0052621">
    <property type="term" value="F:diguanylate cyclase activity"/>
    <property type="evidence" value="ECO:0007669"/>
    <property type="project" value="UniProtKB-EC"/>
</dbReference>
<dbReference type="InterPro" id="IPR014710">
    <property type="entry name" value="RmlC-like_jellyroll"/>
</dbReference>
<dbReference type="InterPro" id="IPR043128">
    <property type="entry name" value="Rev_trsase/Diguanyl_cyclase"/>
</dbReference>
<proteinExistence type="predicted"/>
<dbReference type="Pfam" id="PF00027">
    <property type="entry name" value="cNMP_binding"/>
    <property type="match status" value="1"/>
</dbReference>
<dbReference type="SMART" id="SM00267">
    <property type="entry name" value="GGDEF"/>
    <property type="match status" value="1"/>
</dbReference>
<dbReference type="CDD" id="cd01949">
    <property type="entry name" value="GGDEF"/>
    <property type="match status" value="1"/>
</dbReference>
<evidence type="ECO:0000313" key="6">
    <source>
        <dbReference type="Proteomes" id="UP000573499"/>
    </source>
</evidence>
<dbReference type="SUPFAM" id="SSF51206">
    <property type="entry name" value="cAMP-binding domain-like"/>
    <property type="match status" value="1"/>
</dbReference>
<dbReference type="InterPro" id="IPR000160">
    <property type="entry name" value="GGDEF_dom"/>
</dbReference>
<keyword evidence="6" id="KW-1185">Reference proteome</keyword>
<dbReference type="InterPro" id="IPR050469">
    <property type="entry name" value="Diguanylate_Cyclase"/>
</dbReference>
<dbReference type="Gene3D" id="2.60.120.10">
    <property type="entry name" value="Jelly Rolls"/>
    <property type="match status" value="1"/>
</dbReference>
<dbReference type="GO" id="GO:1902201">
    <property type="term" value="P:negative regulation of bacterial-type flagellum-dependent cell motility"/>
    <property type="evidence" value="ECO:0007669"/>
    <property type="project" value="TreeGrafter"/>
</dbReference>
<dbReference type="InterPro" id="IPR000595">
    <property type="entry name" value="cNMP-bd_dom"/>
</dbReference>
<dbReference type="GO" id="GO:0005886">
    <property type="term" value="C:plasma membrane"/>
    <property type="evidence" value="ECO:0007669"/>
    <property type="project" value="TreeGrafter"/>
</dbReference>
<evidence type="ECO:0000259" key="3">
    <source>
        <dbReference type="PROSITE" id="PS50042"/>
    </source>
</evidence>
<dbReference type="PANTHER" id="PTHR45138:SF9">
    <property type="entry name" value="DIGUANYLATE CYCLASE DGCM-RELATED"/>
    <property type="match status" value="1"/>
</dbReference>
<dbReference type="InterPro" id="IPR018490">
    <property type="entry name" value="cNMP-bd_dom_sf"/>
</dbReference>
<dbReference type="PANTHER" id="PTHR45138">
    <property type="entry name" value="REGULATORY COMPONENTS OF SENSORY TRANSDUCTION SYSTEM"/>
    <property type="match status" value="1"/>
</dbReference>
<dbReference type="NCBIfam" id="TIGR00254">
    <property type="entry name" value="GGDEF"/>
    <property type="match status" value="1"/>
</dbReference>
<organism evidence="5 6">
    <name type="scientific">Rugamonas apoptosis</name>
    <dbReference type="NCBI Taxonomy" id="2758570"/>
    <lineage>
        <taxon>Bacteria</taxon>
        <taxon>Pseudomonadati</taxon>
        <taxon>Pseudomonadota</taxon>
        <taxon>Betaproteobacteria</taxon>
        <taxon>Burkholderiales</taxon>
        <taxon>Oxalobacteraceae</taxon>
        <taxon>Telluria group</taxon>
        <taxon>Rugamonas</taxon>
    </lineage>
</organism>
<gene>
    <name evidence="5" type="ORF">H3H39_20930</name>
</gene>
<feature type="domain" description="Cyclic nucleotide-binding" evidence="3">
    <location>
        <begin position="55"/>
        <end position="139"/>
    </location>
</feature>
<dbReference type="FunFam" id="3.30.70.270:FF:000001">
    <property type="entry name" value="Diguanylate cyclase domain protein"/>
    <property type="match status" value="1"/>
</dbReference>
<reference evidence="5 6" key="1">
    <citation type="submission" date="2020-07" db="EMBL/GenBank/DDBJ databases">
        <title>Novel species isolated from subtropical streams in China.</title>
        <authorList>
            <person name="Lu H."/>
        </authorList>
    </citation>
    <scope>NUCLEOTIDE SEQUENCE [LARGE SCALE GENOMIC DNA]</scope>
    <source>
        <strain evidence="5 6">LX47W</strain>
    </source>
</reference>
<dbReference type="PROSITE" id="PS50887">
    <property type="entry name" value="GGDEF"/>
    <property type="match status" value="1"/>
</dbReference>
<dbReference type="AlphaFoldDB" id="A0A7W2FD73"/>
<protein>
    <recommendedName>
        <fullName evidence="1">diguanylate cyclase</fullName>
        <ecNumber evidence="1">2.7.7.65</ecNumber>
    </recommendedName>
</protein>
<dbReference type="Pfam" id="PF00990">
    <property type="entry name" value="GGDEF"/>
    <property type="match status" value="1"/>
</dbReference>
<dbReference type="Proteomes" id="UP000573499">
    <property type="component" value="Unassembled WGS sequence"/>
</dbReference>
<evidence type="ECO:0000313" key="5">
    <source>
        <dbReference type="EMBL" id="MBA5689513.1"/>
    </source>
</evidence>
<sequence length="327" mass="35277">MKQISTFGASGHQLSELQLFRGSDDAPAIARRLAGCAVMQVEAGQPVAHGRQARLYIVLRGALAVAADTRTGMADGTVSKVLPGESVGEQSVLDEEANLASISALERSDLLVIEADLVWQLIDESNALARNLLRLLSFRIRAANAQLRRRQKLGEFYRQLSMIDGLTGLYNRAWLNDVLPTMVASAHGAGTPLALIMIDLDHFKKFNDSHGHLAGDQALRTAAQVLSGALRPTDCAVRYGGEEMMVLLPDTNAKVAAAVAERLCERMRQAIVFGDMRLPLPHITASMGVASLQPQQDEHALIAVADAALYRAKEAGRNRVALQEQAA</sequence>
<comment type="catalytic activity">
    <reaction evidence="2">
        <text>2 GTP = 3',3'-c-di-GMP + 2 diphosphate</text>
        <dbReference type="Rhea" id="RHEA:24898"/>
        <dbReference type="ChEBI" id="CHEBI:33019"/>
        <dbReference type="ChEBI" id="CHEBI:37565"/>
        <dbReference type="ChEBI" id="CHEBI:58805"/>
        <dbReference type="EC" id="2.7.7.65"/>
    </reaction>
</comment>
<dbReference type="EMBL" id="JACEZU010000011">
    <property type="protein sequence ID" value="MBA5689513.1"/>
    <property type="molecule type" value="Genomic_DNA"/>
</dbReference>
<dbReference type="GO" id="GO:0043709">
    <property type="term" value="P:cell adhesion involved in single-species biofilm formation"/>
    <property type="evidence" value="ECO:0007669"/>
    <property type="project" value="TreeGrafter"/>
</dbReference>
<evidence type="ECO:0000256" key="1">
    <source>
        <dbReference type="ARBA" id="ARBA00012528"/>
    </source>
</evidence>
<evidence type="ECO:0000259" key="4">
    <source>
        <dbReference type="PROSITE" id="PS50887"/>
    </source>
</evidence>
<feature type="domain" description="GGDEF" evidence="4">
    <location>
        <begin position="191"/>
        <end position="325"/>
    </location>
</feature>
<dbReference type="InterPro" id="IPR029787">
    <property type="entry name" value="Nucleotide_cyclase"/>
</dbReference>
<accession>A0A7W2FD73</accession>
<dbReference type="EC" id="2.7.7.65" evidence="1"/>
<dbReference type="PROSITE" id="PS50042">
    <property type="entry name" value="CNMP_BINDING_3"/>
    <property type="match status" value="1"/>
</dbReference>
<dbReference type="CDD" id="cd00038">
    <property type="entry name" value="CAP_ED"/>
    <property type="match status" value="1"/>
</dbReference>
<evidence type="ECO:0000256" key="2">
    <source>
        <dbReference type="ARBA" id="ARBA00034247"/>
    </source>
</evidence>